<proteinExistence type="predicted"/>
<evidence type="ECO:0000313" key="2">
    <source>
        <dbReference type="Proteomes" id="UP000251241"/>
    </source>
</evidence>
<dbReference type="AlphaFoldDB" id="A0A2X2J9D0"/>
<evidence type="ECO:0000313" key="1">
    <source>
        <dbReference type="EMBL" id="SPZ88323.1"/>
    </source>
</evidence>
<name>A0A2X2J9D0_SPHMU</name>
<reference evidence="1 2" key="1">
    <citation type="submission" date="2018-06" db="EMBL/GenBank/DDBJ databases">
        <authorList>
            <consortium name="Pathogen Informatics"/>
            <person name="Doyle S."/>
        </authorList>
    </citation>
    <scope>NUCLEOTIDE SEQUENCE [LARGE SCALE GENOMIC DNA]</scope>
    <source>
        <strain evidence="1 2">NCTC11343</strain>
    </source>
</reference>
<accession>A0A2X2J9D0</accession>
<dbReference type="EMBL" id="UAUU01000009">
    <property type="protein sequence ID" value="SPZ88323.1"/>
    <property type="molecule type" value="Genomic_DNA"/>
</dbReference>
<protein>
    <submittedName>
        <fullName evidence="1">Uncharacterized protein</fullName>
    </submittedName>
</protein>
<dbReference type="Proteomes" id="UP000251241">
    <property type="component" value="Unassembled WGS sequence"/>
</dbReference>
<organism evidence="1 2">
    <name type="scientific">Sphingobacterium multivorum</name>
    <dbReference type="NCBI Taxonomy" id="28454"/>
    <lineage>
        <taxon>Bacteria</taxon>
        <taxon>Pseudomonadati</taxon>
        <taxon>Bacteroidota</taxon>
        <taxon>Sphingobacteriia</taxon>
        <taxon>Sphingobacteriales</taxon>
        <taxon>Sphingobacteriaceae</taxon>
        <taxon>Sphingobacterium</taxon>
    </lineage>
</organism>
<sequence length="35" mass="4171">MRQFQEKKAINQGYLVSNIRLLNLHFFSNDTNESN</sequence>
<gene>
    <name evidence="1" type="ORF">NCTC11343_03422</name>
</gene>